<dbReference type="SMART" id="SM00448">
    <property type="entry name" value="REC"/>
    <property type="match status" value="1"/>
</dbReference>
<dbReference type="SMART" id="SM00388">
    <property type="entry name" value="HisKA"/>
    <property type="match status" value="1"/>
</dbReference>
<keyword evidence="6" id="KW-0902">Two-component regulatory system</keyword>
<dbReference type="Gene3D" id="3.40.50.2300">
    <property type="match status" value="1"/>
</dbReference>
<comment type="catalytic activity">
    <reaction evidence="1">
        <text>ATP + protein L-histidine = ADP + protein N-phospho-L-histidine.</text>
        <dbReference type="EC" id="2.7.13.3"/>
    </reaction>
</comment>
<keyword evidence="3 7" id="KW-0597">Phosphoprotein</keyword>
<sequence>MIDPRTLTELYLRENTQKNQILSEYQKLILDNIIDGVVLFKDDRYIYVNQAYIEISGYQEKELLGKKWQDFYPPEDAQRIEQEILSVCREKKYWRGEEISYHKNGHKIWKQMSLSLIEEGILIGICRDITENRKNQGTLKAQECAMRALYKVTASSNLTFEQKLEGIFNLGRKFFNLEMGVLTQGEEQSIKIIKFQGEKRNGDIVQLPPYMNQEQSLCFICLQHQEPLVIESLANSSYKNHPGHTFWNIQSYIGSRIEVCGKTYGTLCFFSFDEQTNHRITDNSQQILKLMAQWIGYEIERQQSQKLLEEKFQQEVLLKTIVQSIRQTIDYEELFQRASQTIGEAMKLDRCHLFTYDSNKNPPITPLGEYLSEGISSMADANINPENVRNIHLEKILEKDKAVVTNDVFKDPLLEDMRYLCIEVNLKSMMAVRTSYLGQANGIICLHTCKEYRCWSKSEIELIENVASQFGIAIAQAKLLQQEKEQKEQLELKNKALEEAKKEAESANRAKSTFLATMSHEIRTPMNGIMGMADLLTHTPLNAVQKDYVNTINQSGSLLLTIINDILDLAKIEADKIELENNPFNLHECIKEVLKLMRGNALHKQIKLTYLKNELIPTHFMGDANRIKQIILNLVSNGIKFTPQGEVQITTEARLCPDGFHVIQFAVKDTGIGIPVDRCDQLFKPFSQIDNTNTRKYGGTGLGLVISQKLAHLMGGKITFQTQPDIGSTFYLTVKLLALSSEEVTSSNLMNQNKTSSQPNLKISSLPIKILLVEDTPVNYKVARLMFQKLGYTGNQLDIVYDGLQALEAVKTNRYDIVFMDLQMPNLDGLNATTKIRTLGNKIKQPWIVAMTASALAEDQEKCFNVGMNDFVSKPIRSDDIHKALQRFANSLIL</sequence>
<dbReference type="InterPro" id="IPR005467">
    <property type="entry name" value="His_kinase_dom"/>
</dbReference>
<feature type="modified residue" description="4-aspartylphosphate" evidence="7">
    <location>
        <position position="821"/>
    </location>
</feature>
<dbReference type="Pfam" id="PF13426">
    <property type="entry name" value="PAS_9"/>
    <property type="match status" value="1"/>
</dbReference>
<dbReference type="InterPro" id="IPR001789">
    <property type="entry name" value="Sig_transdc_resp-reg_receiver"/>
</dbReference>
<dbReference type="PROSITE" id="PS50109">
    <property type="entry name" value="HIS_KIN"/>
    <property type="match status" value="1"/>
</dbReference>
<dbReference type="Pfam" id="PF00072">
    <property type="entry name" value="Response_reg"/>
    <property type="match status" value="1"/>
</dbReference>
<gene>
    <name evidence="12" type="ORF">IQ215_02545</name>
</gene>
<dbReference type="SUPFAM" id="SSF52172">
    <property type="entry name" value="CheY-like"/>
    <property type="match status" value="1"/>
</dbReference>
<evidence type="ECO:0000256" key="2">
    <source>
        <dbReference type="ARBA" id="ARBA00012438"/>
    </source>
</evidence>
<dbReference type="InterPro" id="IPR000014">
    <property type="entry name" value="PAS"/>
</dbReference>
<feature type="domain" description="PAS" evidence="11">
    <location>
        <begin position="42"/>
        <end position="91"/>
    </location>
</feature>
<dbReference type="PROSITE" id="PS50110">
    <property type="entry name" value="RESPONSE_REGULATORY"/>
    <property type="match status" value="1"/>
</dbReference>
<dbReference type="SMART" id="SM00091">
    <property type="entry name" value="PAS"/>
    <property type="match status" value="1"/>
</dbReference>
<proteinExistence type="predicted"/>
<dbReference type="RefSeq" id="WP_193799754.1">
    <property type="nucleotide sequence ID" value="NZ_JADEWC010000003.1"/>
</dbReference>
<dbReference type="Gene3D" id="3.30.565.10">
    <property type="entry name" value="Histidine kinase-like ATPase, C-terminal domain"/>
    <property type="match status" value="1"/>
</dbReference>
<evidence type="ECO:0000256" key="4">
    <source>
        <dbReference type="ARBA" id="ARBA00022679"/>
    </source>
</evidence>
<dbReference type="InterPro" id="IPR029016">
    <property type="entry name" value="GAF-like_dom_sf"/>
</dbReference>
<feature type="coiled-coil region" evidence="8">
    <location>
        <begin position="473"/>
        <end position="517"/>
    </location>
</feature>
<dbReference type="SUPFAM" id="SSF55785">
    <property type="entry name" value="PYP-like sensor domain (PAS domain)"/>
    <property type="match status" value="1"/>
</dbReference>
<feature type="domain" description="Response regulatory" evidence="10">
    <location>
        <begin position="769"/>
        <end position="889"/>
    </location>
</feature>
<dbReference type="Pfam" id="PF02518">
    <property type="entry name" value="HATPase_c"/>
    <property type="match status" value="1"/>
</dbReference>
<accession>A0ABR9V1Y9</accession>
<dbReference type="SMART" id="SM00065">
    <property type="entry name" value="GAF"/>
    <property type="match status" value="2"/>
</dbReference>
<feature type="domain" description="Histidine kinase" evidence="9">
    <location>
        <begin position="517"/>
        <end position="738"/>
    </location>
</feature>
<keyword evidence="5" id="KW-0418">Kinase</keyword>
<dbReference type="InterPro" id="IPR036890">
    <property type="entry name" value="HATPase_C_sf"/>
</dbReference>
<evidence type="ECO:0000256" key="6">
    <source>
        <dbReference type="ARBA" id="ARBA00023012"/>
    </source>
</evidence>
<dbReference type="SUPFAM" id="SSF47384">
    <property type="entry name" value="Homodimeric domain of signal transducing histidine kinase"/>
    <property type="match status" value="1"/>
</dbReference>
<dbReference type="InterPro" id="IPR003018">
    <property type="entry name" value="GAF"/>
</dbReference>
<dbReference type="PANTHER" id="PTHR45339">
    <property type="entry name" value="HYBRID SIGNAL TRANSDUCTION HISTIDINE KINASE J"/>
    <property type="match status" value="1"/>
</dbReference>
<dbReference type="InterPro" id="IPR036097">
    <property type="entry name" value="HisK_dim/P_sf"/>
</dbReference>
<evidence type="ECO:0000259" key="9">
    <source>
        <dbReference type="PROSITE" id="PS50109"/>
    </source>
</evidence>
<dbReference type="Gene3D" id="1.10.287.130">
    <property type="match status" value="1"/>
</dbReference>
<dbReference type="Gene3D" id="3.30.450.40">
    <property type="match status" value="2"/>
</dbReference>
<name>A0ABR9V1Y9_9CHRO</name>
<dbReference type="Proteomes" id="UP000654604">
    <property type="component" value="Unassembled WGS sequence"/>
</dbReference>
<dbReference type="CDD" id="cd17546">
    <property type="entry name" value="REC_hyHK_CKI1_RcsC-like"/>
    <property type="match status" value="1"/>
</dbReference>
<evidence type="ECO:0000256" key="1">
    <source>
        <dbReference type="ARBA" id="ARBA00000085"/>
    </source>
</evidence>
<dbReference type="SMART" id="SM00387">
    <property type="entry name" value="HATPase_c"/>
    <property type="match status" value="1"/>
</dbReference>
<evidence type="ECO:0000313" key="12">
    <source>
        <dbReference type="EMBL" id="MBE9221566.1"/>
    </source>
</evidence>
<dbReference type="Gene3D" id="3.30.450.20">
    <property type="entry name" value="PAS domain"/>
    <property type="match status" value="1"/>
</dbReference>
<dbReference type="EC" id="2.7.13.3" evidence="2"/>
<reference evidence="12 13" key="1">
    <citation type="submission" date="2020-10" db="EMBL/GenBank/DDBJ databases">
        <authorList>
            <person name="Castelo-Branco R."/>
            <person name="Eusebio N."/>
            <person name="Adriana R."/>
            <person name="Vieira A."/>
            <person name="Brugerolle De Fraissinette N."/>
            <person name="Rezende De Castro R."/>
            <person name="Schneider M.P."/>
            <person name="Vasconcelos V."/>
            <person name="Leao P.N."/>
        </authorList>
    </citation>
    <scope>NUCLEOTIDE SEQUENCE [LARGE SCALE GENOMIC DNA]</scope>
    <source>
        <strain evidence="12 13">LEGE 03274</strain>
    </source>
</reference>
<dbReference type="InterPro" id="IPR003594">
    <property type="entry name" value="HATPase_dom"/>
</dbReference>
<evidence type="ECO:0000259" key="10">
    <source>
        <dbReference type="PROSITE" id="PS50110"/>
    </source>
</evidence>
<protein>
    <recommendedName>
        <fullName evidence="2">histidine kinase</fullName>
        <ecNumber evidence="2">2.7.13.3</ecNumber>
    </recommendedName>
</protein>
<evidence type="ECO:0000256" key="8">
    <source>
        <dbReference type="SAM" id="Coils"/>
    </source>
</evidence>
<keyword evidence="13" id="KW-1185">Reference proteome</keyword>
<dbReference type="Pfam" id="PF00512">
    <property type="entry name" value="HisKA"/>
    <property type="match status" value="1"/>
</dbReference>
<evidence type="ECO:0000313" key="13">
    <source>
        <dbReference type="Proteomes" id="UP000654604"/>
    </source>
</evidence>
<evidence type="ECO:0000256" key="7">
    <source>
        <dbReference type="PROSITE-ProRule" id="PRU00169"/>
    </source>
</evidence>
<dbReference type="SUPFAM" id="SSF55781">
    <property type="entry name" value="GAF domain-like"/>
    <property type="match status" value="2"/>
</dbReference>
<dbReference type="PROSITE" id="PS50112">
    <property type="entry name" value="PAS"/>
    <property type="match status" value="1"/>
</dbReference>
<dbReference type="NCBIfam" id="TIGR00229">
    <property type="entry name" value="sensory_box"/>
    <property type="match status" value="1"/>
</dbReference>
<dbReference type="EMBL" id="JADEWC010000003">
    <property type="protein sequence ID" value="MBE9221566.1"/>
    <property type="molecule type" value="Genomic_DNA"/>
</dbReference>
<evidence type="ECO:0000259" key="11">
    <source>
        <dbReference type="PROSITE" id="PS50112"/>
    </source>
</evidence>
<evidence type="ECO:0000256" key="5">
    <source>
        <dbReference type="ARBA" id="ARBA00022777"/>
    </source>
</evidence>
<dbReference type="Pfam" id="PF01590">
    <property type="entry name" value="GAF"/>
    <property type="match status" value="2"/>
</dbReference>
<keyword evidence="8" id="KW-0175">Coiled coil</keyword>
<dbReference type="InterPro" id="IPR003661">
    <property type="entry name" value="HisK_dim/P_dom"/>
</dbReference>
<dbReference type="InterPro" id="IPR011006">
    <property type="entry name" value="CheY-like_superfamily"/>
</dbReference>
<comment type="caution">
    <text evidence="12">The sequence shown here is derived from an EMBL/GenBank/DDBJ whole genome shotgun (WGS) entry which is preliminary data.</text>
</comment>
<dbReference type="SUPFAM" id="SSF55874">
    <property type="entry name" value="ATPase domain of HSP90 chaperone/DNA topoisomerase II/histidine kinase"/>
    <property type="match status" value="1"/>
</dbReference>
<dbReference type="InterPro" id="IPR004358">
    <property type="entry name" value="Sig_transdc_His_kin-like_C"/>
</dbReference>
<dbReference type="CDD" id="cd00130">
    <property type="entry name" value="PAS"/>
    <property type="match status" value="1"/>
</dbReference>
<dbReference type="CDD" id="cd16922">
    <property type="entry name" value="HATPase_EvgS-ArcB-TorS-like"/>
    <property type="match status" value="1"/>
</dbReference>
<dbReference type="PANTHER" id="PTHR45339:SF1">
    <property type="entry name" value="HYBRID SIGNAL TRANSDUCTION HISTIDINE KINASE J"/>
    <property type="match status" value="1"/>
</dbReference>
<dbReference type="CDD" id="cd00082">
    <property type="entry name" value="HisKA"/>
    <property type="match status" value="1"/>
</dbReference>
<dbReference type="PRINTS" id="PR00344">
    <property type="entry name" value="BCTRLSENSOR"/>
</dbReference>
<dbReference type="InterPro" id="IPR035965">
    <property type="entry name" value="PAS-like_dom_sf"/>
</dbReference>
<keyword evidence="4" id="KW-0808">Transferase</keyword>
<organism evidence="12 13">
    <name type="scientific">Cyanobacterium stanieri LEGE 03274</name>
    <dbReference type="NCBI Taxonomy" id="1828756"/>
    <lineage>
        <taxon>Bacteria</taxon>
        <taxon>Bacillati</taxon>
        <taxon>Cyanobacteriota</taxon>
        <taxon>Cyanophyceae</taxon>
        <taxon>Oscillatoriophycideae</taxon>
        <taxon>Chroococcales</taxon>
        <taxon>Geminocystaceae</taxon>
        <taxon>Cyanobacterium</taxon>
    </lineage>
</organism>
<evidence type="ECO:0000256" key="3">
    <source>
        <dbReference type="ARBA" id="ARBA00022553"/>
    </source>
</evidence>